<dbReference type="PANTHER" id="PTHR43081">
    <property type="entry name" value="ADENYLATE CYCLASE, TERMINAL-DIFFERENTIATION SPECIFIC-RELATED"/>
    <property type="match status" value="1"/>
</dbReference>
<dbReference type="RefSeq" id="WP_077107374.1">
    <property type="nucleotide sequence ID" value="NZ_CP133552.1"/>
</dbReference>
<dbReference type="PROSITE" id="PS50125">
    <property type="entry name" value="GUANYLATE_CYCLASE_2"/>
    <property type="match status" value="1"/>
</dbReference>
<dbReference type="GO" id="GO:0009190">
    <property type="term" value="P:cyclic nucleotide biosynthetic process"/>
    <property type="evidence" value="ECO:0007669"/>
    <property type="project" value="InterPro"/>
</dbReference>
<dbReference type="InterPro" id="IPR029787">
    <property type="entry name" value="Nucleotide_cyclase"/>
</dbReference>
<dbReference type="GO" id="GO:0004016">
    <property type="term" value="F:adenylate cyclase activity"/>
    <property type="evidence" value="ECO:0007669"/>
    <property type="project" value="UniProtKB-EC"/>
</dbReference>
<accession>A0A1R3TS73</accession>
<evidence type="ECO:0000313" key="1">
    <source>
        <dbReference type="EMBL" id="SCX24808.1"/>
    </source>
</evidence>
<dbReference type="EMBL" id="FMUE01000005">
    <property type="protein sequence ID" value="SCX24808.1"/>
    <property type="molecule type" value="Genomic_DNA"/>
</dbReference>
<proteinExistence type="predicted"/>
<dbReference type="Gene3D" id="3.30.70.1230">
    <property type="entry name" value="Nucleotide cyclase"/>
    <property type="match status" value="1"/>
</dbReference>
<protein>
    <submittedName>
        <fullName evidence="1">Adenylate cyclase 1</fullName>
        <ecNumber evidence="1">4.6.1.1</ecNumber>
    </submittedName>
</protein>
<dbReference type="InterPro" id="IPR001054">
    <property type="entry name" value="A/G_cyclase"/>
</dbReference>
<dbReference type="EC" id="4.6.1.1" evidence="1"/>
<dbReference type="Proteomes" id="UP000187891">
    <property type="component" value="Unassembled WGS sequence"/>
</dbReference>
<reference evidence="2" key="1">
    <citation type="submission" date="2016-10" db="EMBL/GenBank/DDBJ databases">
        <authorList>
            <person name="Wibberg D."/>
        </authorList>
    </citation>
    <scope>NUCLEOTIDE SEQUENCE [LARGE SCALE GENOMIC DNA]</scope>
</reference>
<dbReference type="CDD" id="cd07302">
    <property type="entry name" value="CHD"/>
    <property type="match status" value="1"/>
</dbReference>
<dbReference type="GO" id="GO:0035556">
    <property type="term" value="P:intracellular signal transduction"/>
    <property type="evidence" value="ECO:0007669"/>
    <property type="project" value="InterPro"/>
</dbReference>
<dbReference type="InterPro" id="IPR050697">
    <property type="entry name" value="Adenylyl/Guanylyl_Cyclase_3/4"/>
</dbReference>
<dbReference type="SUPFAM" id="SSF55073">
    <property type="entry name" value="Nucleotide cyclase"/>
    <property type="match status" value="1"/>
</dbReference>
<keyword evidence="1" id="KW-0456">Lyase</keyword>
<dbReference type="AlphaFoldDB" id="A0A1R3TS73"/>
<organism evidence="1 2">
    <name type="scientific">Agrobacterium rosae</name>
    <dbReference type="NCBI Taxonomy" id="1972867"/>
    <lineage>
        <taxon>Bacteria</taxon>
        <taxon>Pseudomonadati</taxon>
        <taxon>Pseudomonadota</taxon>
        <taxon>Alphaproteobacteria</taxon>
        <taxon>Hyphomicrobiales</taxon>
        <taxon>Rhizobiaceae</taxon>
        <taxon>Rhizobium/Agrobacterium group</taxon>
        <taxon>Agrobacterium</taxon>
    </lineage>
</organism>
<evidence type="ECO:0000313" key="2">
    <source>
        <dbReference type="Proteomes" id="UP000187891"/>
    </source>
</evidence>
<dbReference type="SMART" id="SM00044">
    <property type="entry name" value="CYCc"/>
    <property type="match status" value="1"/>
</dbReference>
<name>A0A1R3TS73_9HYPH</name>
<dbReference type="STRING" id="1907666.DSM25559_2589"/>
<dbReference type="Pfam" id="PF00211">
    <property type="entry name" value="Guanylate_cyc"/>
    <property type="match status" value="1"/>
</dbReference>
<sequence>MVEKRPALDFAETTANALRKAERAGFRFAVLGRTVAVMALAISFLLSYYYPINLGIFGITTFIALAGLTSLAAIRTRYEKPARFALFAFDASSVTVLLAFVPLSSGGDIPQNLVFLTSSVQHYYLVVAAAVLTLSPPLVLWTGTWAAGGLLFATWWIMSGMAQVITYANLPISPTRDVYLKTVLNPDFLGLASRVQEMLIILLVTAIAALAVHRARRVVSDHAEARASERRVQKIFGRYVPAPVLRELLDEGHLAHQTRLATLLFVDIKGFTSLSEGLPPLRLVRFLNAFFSAVTDIADQNGGVVVNYIGDAVLISFNAPLPVSDHAKRALAASGDILKATQNRQFDGISIGVRIGVATGLVAAGTLGADDRQTYTVYGDAVNLAQRLQELSKQTKTDCLVCETTARQAGHDLALTSLGVHPIRNLLSPVEVFTFSDGVLG</sequence>
<gene>
    <name evidence="1" type="primary">cyaA_2</name>
    <name evidence="1" type="ORF">DSM25559_2589</name>
</gene>
<dbReference type="PANTHER" id="PTHR43081:SF1">
    <property type="entry name" value="ADENYLATE CYCLASE, TERMINAL-DIFFERENTIATION SPECIFIC"/>
    <property type="match status" value="1"/>
</dbReference>